<evidence type="ECO:0000256" key="1">
    <source>
        <dbReference type="SAM" id="MobiDB-lite"/>
    </source>
</evidence>
<dbReference type="GO" id="GO:0043130">
    <property type="term" value="F:ubiquitin binding"/>
    <property type="evidence" value="ECO:0007669"/>
    <property type="project" value="TreeGrafter"/>
</dbReference>
<reference evidence="3" key="1">
    <citation type="submission" date="2020-06" db="EMBL/GenBank/DDBJ databases">
        <authorList>
            <person name="Li T."/>
            <person name="Hu X."/>
            <person name="Zhang T."/>
            <person name="Song X."/>
            <person name="Zhang H."/>
            <person name="Dai N."/>
            <person name="Sheng W."/>
            <person name="Hou X."/>
            <person name="Wei L."/>
        </authorList>
    </citation>
    <scope>NUCLEOTIDE SEQUENCE</scope>
    <source>
        <strain evidence="3">KEN8</strain>
        <tissue evidence="3">Leaf</tissue>
    </source>
</reference>
<reference evidence="3" key="2">
    <citation type="journal article" date="2024" name="Plant">
        <title>Genomic evolution and insights into agronomic trait innovations of Sesamum species.</title>
        <authorList>
            <person name="Miao H."/>
            <person name="Wang L."/>
            <person name="Qu L."/>
            <person name="Liu H."/>
            <person name="Sun Y."/>
            <person name="Le M."/>
            <person name="Wang Q."/>
            <person name="Wei S."/>
            <person name="Zheng Y."/>
            <person name="Lin W."/>
            <person name="Duan Y."/>
            <person name="Cao H."/>
            <person name="Xiong S."/>
            <person name="Wang X."/>
            <person name="Wei L."/>
            <person name="Li C."/>
            <person name="Ma Q."/>
            <person name="Ju M."/>
            <person name="Zhao R."/>
            <person name="Li G."/>
            <person name="Mu C."/>
            <person name="Tian Q."/>
            <person name="Mei H."/>
            <person name="Zhang T."/>
            <person name="Gao T."/>
            <person name="Zhang H."/>
        </authorList>
    </citation>
    <scope>NUCLEOTIDE SEQUENCE</scope>
    <source>
        <strain evidence="3">KEN8</strain>
    </source>
</reference>
<dbReference type="InterPro" id="IPR045218">
    <property type="entry name" value="DA1-like"/>
</dbReference>
<feature type="compositionally biased region" description="Low complexity" evidence="1">
    <location>
        <begin position="490"/>
        <end position="511"/>
    </location>
</feature>
<organism evidence="3">
    <name type="scientific">Sesamum calycinum</name>
    <dbReference type="NCBI Taxonomy" id="2727403"/>
    <lineage>
        <taxon>Eukaryota</taxon>
        <taxon>Viridiplantae</taxon>
        <taxon>Streptophyta</taxon>
        <taxon>Embryophyta</taxon>
        <taxon>Tracheophyta</taxon>
        <taxon>Spermatophyta</taxon>
        <taxon>Magnoliopsida</taxon>
        <taxon>eudicotyledons</taxon>
        <taxon>Gunneridae</taxon>
        <taxon>Pentapetalae</taxon>
        <taxon>asterids</taxon>
        <taxon>lamiids</taxon>
        <taxon>Lamiales</taxon>
        <taxon>Pedaliaceae</taxon>
        <taxon>Sesamum</taxon>
    </lineage>
</organism>
<gene>
    <name evidence="3" type="ORF">Scaly_2126900</name>
</gene>
<proteinExistence type="predicted"/>
<dbReference type="PANTHER" id="PTHR24209">
    <property type="entry name" value="PROTEIN DA1-RELATED 2"/>
    <property type="match status" value="1"/>
</dbReference>
<comment type="caution">
    <text evidence="3">The sequence shown here is derived from an EMBL/GenBank/DDBJ whole genome shotgun (WGS) entry which is preliminary data.</text>
</comment>
<name>A0AAW2ML97_9LAMI</name>
<dbReference type="AlphaFoldDB" id="A0AAW2ML97"/>
<accession>A0AAW2ML97</accession>
<feature type="region of interest" description="Disordered" evidence="1">
    <location>
        <begin position="139"/>
        <end position="186"/>
    </location>
</feature>
<evidence type="ECO:0000313" key="3">
    <source>
        <dbReference type="EMBL" id="KAL0332254.1"/>
    </source>
</evidence>
<dbReference type="SMART" id="SM00726">
    <property type="entry name" value="UIM"/>
    <property type="match status" value="2"/>
</dbReference>
<dbReference type="InterPro" id="IPR003903">
    <property type="entry name" value="UIM_dom"/>
</dbReference>
<dbReference type="Pfam" id="PF12315">
    <property type="entry name" value="DA1-like"/>
    <property type="match status" value="1"/>
</dbReference>
<evidence type="ECO:0000259" key="2">
    <source>
        <dbReference type="Pfam" id="PF12315"/>
    </source>
</evidence>
<dbReference type="Pfam" id="PF23625">
    <property type="entry name" value="UIM_2"/>
    <property type="match status" value="2"/>
</dbReference>
<feature type="domain" description="Protein DA1-like" evidence="2">
    <location>
        <begin position="345"/>
        <end position="565"/>
    </location>
</feature>
<feature type="compositionally biased region" description="Pro residues" evidence="1">
    <location>
        <begin position="145"/>
        <end position="184"/>
    </location>
</feature>
<sequence length="570" mass="63434">MNSMEGKSSLKFNGALSMGKILHLFEVKLLTHDFLSLTFIPLPTQEQIANCIMGWLTKILKGSSHKISKGQYHGKYEDDTIWEGPPTSADQLSDFDKEELDRAIALSIAEQDEKGKKVVDDESQLDEDEQLAKALQESWNVDSPPQSPPPQSRPPPSPPPPQSPPPRSPSPPPPPPSRSSPPRSPRYDYGSFLPPYPFFYPSSMYRICAGCNSEIGQGRYLSCMELFGIQNVSVAMLAISQFLIMSFPCLIIALTTSLAIRTCITQNVMFAKTLAHPFWHQKYCPAHEHDGTPRCCSCERMEPVDARFLILDDGRKLCLECLDSSIMDTHECQPLYLEIQEFYEGLNMKVEQQIPLLLVERQALNEAMEGEKNGHHHMPETRGLCLSEEQTVSTILRRPRIGGYRILDMFTEPCRLVRHCEVTAILILYGLPRLLTGSILAHEMMHAWLRLKGYPSLSPEVEEGICQVLAHMWLDSEIVAGSGSNVASTSSSLSSSSSSSSSSTPSSSGSSKKGKRSEFEKKLGDFFKHQIESDTSAAYGGGFREGNKAVLKYGLKRTLDHIRLTGTFPC</sequence>
<feature type="region of interest" description="Disordered" evidence="1">
    <location>
        <begin position="490"/>
        <end position="517"/>
    </location>
</feature>
<protein>
    <submittedName>
        <fullName evidence="3">Protein DA1-related 1</fullName>
    </submittedName>
</protein>
<dbReference type="InterPro" id="IPR022087">
    <property type="entry name" value="DA1-like_dom"/>
</dbReference>
<dbReference type="EMBL" id="JACGWM010000013">
    <property type="protein sequence ID" value="KAL0332254.1"/>
    <property type="molecule type" value="Genomic_DNA"/>
</dbReference>
<dbReference type="PANTHER" id="PTHR24209:SF37">
    <property type="entry name" value="LIM ZINC-BINDING DOMAIN-CONTAINING PROTEIN"/>
    <property type="match status" value="1"/>
</dbReference>